<gene>
    <name evidence="1" type="ORF">A6122_1150</name>
</gene>
<accession>A0A160KSB7</accession>
<dbReference type="Pfam" id="PF13704">
    <property type="entry name" value="Glyco_tranf_2_4"/>
    <property type="match status" value="1"/>
</dbReference>
<dbReference type="Proteomes" id="UP000077071">
    <property type="component" value="Chromosome"/>
</dbReference>
<dbReference type="EMBL" id="CP015515">
    <property type="protein sequence ID" value="AND16297.1"/>
    <property type="molecule type" value="Genomic_DNA"/>
</dbReference>
<dbReference type="InterPro" id="IPR029044">
    <property type="entry name" value="Nucleotide-diphossugar_trans"/>
</dbReference>
<proteinExistence type="predicted"/>
<reference evidence="1 2" key="1">
    <citation type="submission" date="2016-05" db="EMBL/GenBank/DDBJ databases">
        <title>Complete genome sequence of Rathayibacter tritici NCPPB 1953.</title>
        <authorList>
            <person name="Park J."/>
            <person name="Lee H.-H."/>
            <person name="Lee S.-W."/>
            <person name="Seo Y.-S."/>
        </authorList>
    </citation>
    <scope>NUCLEOTIDE SEQUENCE [LARGE SCALE GENOMIC DNA]</scope>
    <source>
        <strain evidence="1 2">NCPPB 1953</strain>
    </source>
</reference>
<dbReference type="PATRIC" id="fig|33888.3.peg.1261"/>
<evidence type="ECO:0000313" key="1">
    <source>
        <dbReference type="EMBL" id="AND16297.1"/>
    </source>
</evidence>
<dbReference type="STRING" id="33888.A6122_1150"/>
<evidence type="ECO:0000313" key="2">
    <source>
        <dbReference type="Proteomes" id="UP000077071"/>
    </source>
</evidence>
<organism evidence="1 2">
    <name type="scientific">Rathayibacter tritici</name>
    <dbReference type="NCBI Taxonomy" id="33888"/>
    <lineage>
        <taxon>Bacteria</taxon>
        <taxon>Bacillati</taxon>
        <taxon>Actinomycetota</taxon>
        <taxon>Actinomycetes</taxon>
        <taxon>Micrococcales</taxon>
        <taxon>Microbacteriaceae</taxon>
        <taxon>Rathayibacter</taxon>
    </lineage>
</organism>
<name>A0A160KSB7_9MICO</name>
<dbReference type="RefSeq" id="WP_068252709.1">
    <property type="nucleotide sequence ID" value="NZ_CP015515.1"/>
</dbReference>
<dbReference type="KEGG" id="rtn:A6122_1150"/>
<evidence type="ECO:0008006" key="3">
    <source>
        <dbReference type="Google" id="ProtNLM"/>
    </source>
</evidence>
<protein>
    <recommendedName>
        <fullName evidence="3">Glycosyltransferase family 2 protein</fullName>
    </recommendedName>
</protein>
<keyword evidence="2" id="KW-1185">Reference proteome</keyword>
<dbReference type="SUPFAM" id="SSF53448">
    <property type="entry name" value="Nucleotide-diphospho-sugar transferases"/>
    <property type="match status" value="1"/>
</dbReference>
<dbReference type="Gene3D" id="3.90.550.10">
    <property type="entry name" value="Spore Coat Polysaccharide Biosynthesis Protein SpsA, Chain A"/>
    <property type="match status" value="1"/>
</dbReference>
<dbReference type="OrthoDB" id="3467214at2"/>
<sequence length="291" mass="33191">MKIFAAMTVKDEADIVEDVIRAALSWADLVLVMDNGSTDGTWEVLERLAASEERVVLWGRFLGRFRDSLRQQIFADFRHLSAPGDWWCRLDADEFYLDDPRQFLESLPSRVDHVFSASFQFFLTEEDLARERESGPDHSAMSWYLCNHSEIRFVQHRPRTLWPQHTVWPLGLAHPATTRIRLRHYQYRTAQQVQGRLAVRAASGPDAVLFGHEKGSAEQWYRRRGLTPPADPALQAARVVLTSELQNSPVFDPTAAYPDPPRRRSPQRALAESVIAAAEAVSAPFLRRLGD</sequence>
<dbReference type="AlphaFoldDB" id="A0A160KSB7"/>